<dbReference type="SFLD" id="SFLDS00003">
    <property type="entry name" value="Haloacid_Dehalogenase"/>
    <property type="match status" value="1"/>
</dbReference>
<accession>A0ABV3TUM1</accession>
<dbReference type="SUPFAM" id="SSF56784">
    <property type="entry name" value="HAD-like"/>
    <property type="match status" value="1"/>
</dbReference>
<proteinExistence type="inferred from homology"/>
<dbReference type="InterPro" id="IPR023214">
    <property type="entry name" value="HAD_sf"/>
</dbReference>
<evidence type="ECO:0000256" key="4">
    <source>
        <dbReference type="ARBA" id="ARBA00013078"/>
    </source>
</evidence>
<dbReference type="GO" id="GO:0016787">
    <property type="term" value="F:hydrolase activity"/>
    <property type="evidence" value="ECO:0007669"/>
    <property type="project" value="UniProtKB-KW"/>
</dbReference>
<evidence type="ECO:0000313" key="6">
    <source>
        <dbReference type="Proteomes" id="UP001557484"/>
    </source>
</evidence>
<dbReference type="PANTHER" id="PTHR43434">
    <property type="entry name" value="PHOSPHOGLYCOLATE PHOSPHATASE"/>
    <property type="match status" value="1"/>
</dbReference>
<comment type="catalytic activity">
    <reaction evidence="1">
        <text>2-phosphoglycolate + H2O = glycolate + phosphate</text>
        <dbReference type="Rhea" id="RHEA:14369"/>
        <dbReference type="ChEBI" id="CHEBI:15377"/>
        <dbReference type="ChEBI" id="CHEBI:29805"/>
        <dbReference type="ChEBI" id="CHEBI:43474"/>
        <dbReference type="ChEBI" id="CHEBI:58033"/>
        <dbReference type="EC" id="3.1.3.18"/>
    </reaction>
</comment>
<dbReference type="InterPro" id="IPR041492">
    <property type="entry name" value="HAD_2"/>
</dbReference>
<dbReference type="SFLD" id="SFLDG01129">
    <property type="entry name" value="C1.5:_HAD__Beta-PGM__Phosphata"/>
    <property type="match status" value="1"/>
</dbReference>
<dbReference type="NCBIfam" id="TIGR01549">
    <property type="entry name" value="HAD-SF-IA-v1"/>
    <property type="match status" value="1"/>
</dbReference>
<evidence type="ECO:0000313" key="5">
    <source>
        <dbReference type="EMBL" id="MEX1664889.1"/>
    </source>
</evidence>
<dbReference type="Gene3D" id="3.40.50.1000">
    <property type="entry name" value="HAD superfamily/HAD-like"/>
    <property type="match status" value="1"/>
</dbReference>
<dbReference type="Proteomes" id="UP001557484">
    <property type="component" value="Unassembled WGS sequence"/>
</dbReference>
<name>A0ABV3TUM1_9GAMM</name>
<dbReference type="PANTHER" id="PTHR43434:SF1">
    <property type="entry name" value="PHOSPHOGLYCOLATE PHOSPHATASE"/>
    <property type="match status" value="1"/>
</dbReference>
<reference evidence="5 6" key="1">
    <citation type="journal article" date="2011" name="Int. J. Syst. Evol. Microbiol.">
        <title>Zhongshania antarctica gen. nov., sp. nov. and Zhongshania guokunii sp. nov., gammaproteobacteria respectively isolated from coastal attached (fast) ice and surface seawater of the Antarctic.</title>
        <authorList>
            <person name="Li H.J."/>
            <person name="Zhang X.Y."/>
            <person name="Chen C.X."/>
            <person name="Zhang Y.J."/>
            <person name="Gao Z.M."/>
            <person name="Yu Y."/>
            <person name="Chen X.L."/>
            <person name="Chen B."/>
            <person name="Zhang Y.Z."/>
        </authorList>
    </citation>
    <scope>NUCLEOTIDE SEQUENCE [LARGE SCALE GENOMIC DNA]</scope>
    <source>
        <strain evidence="5 6">R06B22</strain>
    </source>
</reference>
<dbReference type="EMBL" id="JBFRYB010000001">
    <property type="protein sequence ID" value="MEX1664889.1"/>
    <property type="molecule type" value="Genomic_DNA"/>
</dbReference>
<keyword evidence="6" id="KW-1185">Reference proteome</keyword>
<gene>
    <name evidence="5" type="ORF">AB4875_05275</name>
</gene>
<dbReference type="Gene3D" id="1.10.260.80">
    <property type="match status" value="1"/>
</dbReference>
<evidence type="ECO:0000256" key="3">
    <source>
        <dbReference type="ARBA" id="ARBA00006171"/>
    </source>
</evidence>
<organism evidence="5 6">
    <name type="scientific">Zhongshania arctica</name>
    <dbReference type="NCBI Taxonomy" id="3238302"/>
    <lineage>
        <taxon>Bacteria</taxon>
        <taxon>Pseudomonadati</taxon>
        <taxon>Pseudomonadota</taxon>
        <taxon>Gammaproteobacteria</taxon>
        <taxon>Cellvibrionales</taxon>
        <taxon>Spongiibacteraceae</taxon>
        <taxon>Zhongshania</taxon>
    </lineage>
</organism>
<keyword evidence="5" id="KW-0378">Hydrolase</keyword>
<dbReference type="NCBIfam" id="TIGR01509">
    <property type="entry name" value="HAD-SF-IA-v3"/>
    <property type="match status" value="1"/>
</dbReference>
<dbReference type="Pfam" id="PF13419">
    <property type="entry name" value="HAD_2"/>
    <property type="match status" value="1"/>
</dbReference>
<sequence>MLANVSAVLFDLDGTLIDSGLDFQLLRKNLACPADVDILSYLADLPTPQQRAEVEQTIHEFEMAGAALSTWMPGAEALLEALARAGISTGIVTRNTRAAFDVCSKRLAIPPIDVITREDAPAKPDPTGLLNLAAKFSVLPGNAIYVGDYVYDLQAARAAGMRSCLYDPGGDASFADLADIRIRHFDQLATLLNAAINTR</sequence>
<evidence type="ECO:0000256" key="1">
    <source>
        <dbReference type="ARBA" id="ARBA00000830"/>
    </source>
</evidence>
<dbReference type="InterPro" id="IPR036412">
    <property type="entry name" value="HAD-like_sf"/>
</dbReference>
<comment type="caution">
    <text evidence="5">The sequence shown here is derived from an EMBL/GenBank/DDBJ whole genome shotgun (WGS) entry which is preliminary data.</text>
</comment>
<dbReference type="RefSeq" id="WP_368375006.1">
    <property type="nucleotide sequence ID" value="NZ_JBFRYB010000001.1"/>
</dbReference>
<protein>
    <recommendedName>
        <fullName evidence="4">phosphoglycolate phosphatase</fullName>
        <ecNumber evidence="4">3.1.3.18</ecNumber>
    </recommendedName>
</protein>
<dbReference type="InterPro" id="IPR006439">
    <property type="entry name" value="HAD-SF_hydro_IA"/>
</dbReference>
<evidence type="ECO:0000256" key="2">
    <source>
        <dbReference type="ARBA" id="ARBA00004818"/>
    </source>
</evidence>
<comment type="similarity">
    <text evidence="3">Belongs to the HAD-like hydrolase superfamily. CbbY/CbbZ/Gph/YieH family.</text>
</comment>
<comment type="pathway">
    <text evidence="2">Organic acid metabolism; glycolate biosynthesis; glycolate from 2-phosphoglycolate: step 1/1.</text>
</comment>
<dbReference type="InterPro" id="IPR050155">
    <property type="entry name" value="HAD-like_hydrolase_sf"/>
</dbReference>
<dbReference type="EC" id="3.1.3.18" evidence="4"/>